<dbReference type="VEuPathDB" id="AmoebaDB:EDI_064840"/>
<dbReference type="RefSeq" id="XP_001736370.1">
    <property type="nucleotide sequence ID" value="XM_001736318.1"/>
</dbReference>
<dbReference type="OMA" id="YLMSVEQ"/>
<dbReference type="Proteomes" id="UP000008076">
    <property type="component" value="Unassembled WGS sequence"/>
</dbReference>
<dbReference type="AlphaFoldDB" id="B0EDK8"/>
<dbReference type="SUPFAM" id="SSF52113">
    <property type="entry name" value="BRCT domain"/>
    <property type="match status" value="1"/>
</dbReference>
<feature type="domain" description="BRCT" evidence="1">
    <location>
        <begin position="144"/>
        <end position="170"/>
    </location>
</feature>
<organism evidence="3">
    <name type="scientific">Entamoeba dispar (strain ATCC PRA-260 / SAW760)</name>
    <dbReference type="NCBI Taxonomy" id="370354"/>
    <lineage>
        <taxon>Eukaryota</taxon>
        <taxon>Amoebozoa</taxon>
        <taxon>Evosea</taxon>
        <taxon>Archamoebae</taxon>
        <taxon>Mastigamoebida</taxon>
        <taxon>Entamoebidae</taxon>
        <taxon>Entamoeba</taxon>
    </lineage>
</organism>
<accession>B0EDK8</accession>
<sequence length="197" mass="23254">MDIDKSLLNNRSDDEDIEIDKVLELFEEEEQQQQKKKEPEQNQEKKKINFQYDNKLIQQFHSIQKLSKFVVGNPFQSLRNQQVTQKIFSNDCIYCDGEVDFNLKNECIVNGATFKVRLTPLVNIMVHVKGSIPKELILWASTKNVPIVSQDWLIECLKQKRRVDFKQYLFSENKINETRKHIIDLNNDDVLPEKRGI</sequence>
<dbReference type="Pfam" id="PF18428">
    <property type="entry name" value="BRCT_3"/>
    <property type="match status" value="1"/>
</dbReference>
<protein>
    <recommendedName>
        <fullName evidence="1">BRCT domain-containing protein</fullName>
    </recommendedName>
</protein>
<keyword evidence="3" id="KW-1185">Reference proteome</keyword>
<dbReference type="eggNOG" id="ENOG502RFWP">
    <property type="taxonomic scope" value="Eukaryota"/>
</dbReference>
<name>B0EDK8_ENTDS</name>
<dbReference type="Gene3D" id="3.40.50.10190">
    <property type="entry name" value="BRCT domain"/>
    <property type="match status" value="1"/>
</dbReference>
<dbReference type="InterPro" id="IPR001357">
    <property type="entry name" value="BRCT_dom"/>
</dbReference>
<evidence type="ECO:0000313" key="2">
    <source>
        <dbReference type="EMBL" id="EDR27371.1"/>
    </source>
</evidence>
<dbReference type="InterPro" id="IPR036420">
    <property type="entry name" value="BRCT_dom_sf"/>
</dbReference>
<proteinExistence type="predicted"/>
<evidence type="ECO:0000259" key="1">
    <source>
        <dbReference type="PROSITE" id="PS50172"/>
    </source>
</evidence>
<reference evidence="3" key="1">
    <citation type="submission" date="2007-12" db="EMBL/GenBank/DDBJ databases">
        <title>Annotation of Entamoeba dispar SAW760.</title>
        <authorList>
            <person name="Lorenzi H."/>
            <person name="Inman J."/>
            <person name="Schobel S."/>
            <person name="Amedeo P."/>
            <person name="Caler E."/>
        </authorList>
    </citation>
    <scope>NUCLEOTIDE SEQUENCE [LARGE SCALE GENOMIC DNA]</scope>
    <source>
        <strain evidence="3">ATCC PRA-260 / SAW760</strain>
    </source>
</reference>
<evidence type="ECO:0000313" key="3">
    <source>
        <dbReference type="Proteomes" id="UP000008076"/>
    </source>
</evidence>
<dbReference type="OrthoDB" id="251770at2759"/>
<gene>
    <name evidence="2" type="ORF">EDI_064840</name>
</gene>
<dbReference type="EMBL" id="DS548810">
    <property type="protein sequence ID" value="EDR27371.1"/>
    <property type="molecule type" value="Genomic_DNA"/>
</dbReference>
<dbReference type="GeneID" id="5881373"/>
<dbReference type="KEGG" id="edi:EDI_064840"/>
<dbReference type="PROSITE" id="PS50172">
    <property type="entry name" value="BRCT"/>
    <property type="match status" value="1"/>
</dbReference>